<proteinExistence type="predicted"/>
<evidence type="ECO:0000313" key="6">
    <source>
        <dbReference type="Proteomes" id="UP000481037"/>
    </source>
</evidence>
<evidence type="ECO:0000256" key="1">
    <source>
        <dbReference type="ARBA" id="ARBA00023015"/>
    </source>
</evidence>
<dbReference type="EMBL" id="WKJM01000047">
    <property type="protein sequence ID" value="MRX11784.1"/>
    <property type="molecule type" value="Genomic_DNA"/>
</dbReference>
<organism evidence="5 6">
    <name type="scientific">Duganella alba</name>
    <dbReference type="NCBI Taxonomy" id="2666081"/>
    <lineage>
        <taxon>Bacteria</taxon>
        <taxon>Pseudomonadati</taxon>
        <taxon>Pseudomonadota</taxon>
        <taxon>Betaproteobacteria</taxon>
        <taxon>Burkholderiales</taxon>
        <taxon>Oxalobacteraceae</taxon>
        <taxon>Telluria group</taxon>
        <taxon>Duganella</taxon>
    </lineage>
</organism>
<sequence>MPPAFPPPPSRVIDVTVLLIGAGYASTSVGPMEVFHAAGTLWNRLNRVAAEPRFRVRSASLNGRVVDSTCRLGLLPSCAIGDIDATDIIIVPAAGPDLAACLADAAPLLPWLRHWHARGAYIAGICTGVALLAECGLLDGRRATTHWAHADALRQRYPSVHWQPEHFLTEDGHVFCGGGVHAAMDLSLFLVERFCGHQVARQCARALLLNMPRSSQTSYAAMPLARPHADPLIQRSEQLLRRSLRQEHSIEQLASQVELGPRSFMRRFKAATGYTPGAYLQLLRMARARQMLEDGDASIAAIAAAVGYADLTFFRRLFRRHTGLTPSVYRQQFGPQHAAT</sequence>
<dbReference type="InterPro" id="IPR002818">
    <property type="entry name" value="DJ-1/PfpI"/>
</dbReference>
<dbReference type="PROSITE" id="PS01124">
    <property type="entry name" value="HTH_ARAC_FAMILY_2"/>
    <property type="match status" value="1"/>
</dbReference>
<accession>A0A6L5QPJ4</accession>
<evidence type="ECO:0000313" key="5">
    <source>
        <dbReference type="EMBL" id="MRX11784.1"/>
    </source>
</evidence>
<dbReference type="PRINTS" id="PR00032">
    <property type="entry name" value="HTHARAC"/>
</dbReference>
<evidence type="ECO:0000256" key="3">
    <source>
        <dbReference type="ARBA" id="ARBA00023163"/>
    </source>
</evidence>
<reference evidence="5 6" key="1">
    <citation type="submission" date="2019-11" db="EMBL/GenBank/DDBJ databases">
        <title>Novel species isolated from a subtropical stream in China.</title>
        <authorList>
            <person name="Lu H."/>
        </authorList>
    </citation>
    <scope>NUCLEOTIDE SEQUENCE [LARGE SCALE GENOMIC DNA]</scope>
    <source>
        <strain evidence="5 6">FT25W</strain>
    </source>
</reference>
<dbReference type="PANTHER" id="PTHR43130:SF11">
    <property type="entry name" value="TRANSCRIPTIONAL REGULATORY PROTEIN"/>
    <property type="match status" value="1"/>
</dbReference>
<evidence type="ECO:0000256" key="2">
    <source>
        <dbReference type="ARBA" id="ARBA00023125"/>
    </source>
</evidence>
<dbReference type="InterPro" id="IPR029062">
    <property type="entry name" value="Class_I_gatase-like"/>
</dbReference>
<dbReference type="InterPro" id="IPR018060">
    <property type="entry name" value="HTH_AraC"/>
</dbReference>
<dbReference type="GO" id="GO:0003700">
    <property type="term" value="F:DNA-binding transcription factor activity"/>
    <property type="evidence" value="ECO:0007669"/>
    <property type="project" value="InterPro"/>
</dbReference>
<dbReference type="Proteomes" id="UP000481037">
    <property type="component" value="Unassembled WGS sequence"/>
</dbReference>
<dbReference type="InterPro" id="IPR018062">
    <property type="entry name" value="HTH_AraC-typ_CS"/>
</dbReference>
<name>A0A6L5QPJ4_9BURK</name>
<dbReference type="CDD" id="cd03138">
    <property type="entry name" value="GATase1_AraC_2"/>
    <property type="match status" value="1"/>
</dbReference>
<keyword evidence="1" id="KW-0805">Transcription regulation</keyword>
<dbReference type="Gene3D" id="1.10.10.60">
    <property type="entry name" value="Homeodomain-like"/>
    <property type="match status" value="2"/>
</dbReference>
<feature type="domain" description="HTH araC/xylS-type" evidence="4">
    <location>
        <begin position="234"/>
        <end position="332"/>
    </location>
</feature>
<dbReference type="Pfam" id="PF12833">
    <property type="entry name" value="HTH_18"/>
    <property type="match status" value="1"/>
</dbReference>
<keyword evidence="6" id="KW-1185">Reference proteome</keyword>
<dbReference type="PROSITE" id="PS00041">
    <property type="entry name" value="HTH_ARAC_FAMILY_1"/>
    <property type="match status" value="1"/>
</dbReference>
<dbReference type="GO" id="GO:0043565">
    <property type="term" value="F:sequence-specific DNA binding"/>
    <property type="evidence" value="ECO:0007669"/>
    <property type="project" value="InterPro"/>
</dbReference>
<dbReference type="SUPFAM" id="SSF46689">
    <property type="entry name" value="Homeodomain-like"/>
    <property type="match status" value="2"/>
</dbReference>
<keyword evidence="2" id="KW-0238">DNA-binding</keyword>
<keyword evidence="3" id="KW-0804">Transcription</keyword>
<dbReference type="AlphaFoldDB" id="A0A6L5QPJ4"/>
<gene>
    <name evidence="5" type="ORF">GJ697_28545</name>
</gene>
<dbReference type="InterPro" id="IPR052158">
    <property type="entry name" value="INH-QAR"/>
</dbReference>
<dbReference type="SMART" id="SM00342">
    <property type="entry name" value="HTH_ARAC"/>
    <property type="match status" value="1"/>
</dbReference>
<comment type="caution">
    <text evidence="5">The sequence shown here is derived from an EMBL/GenBank/DDBJ whole genome shotgun (WGS) entry which is preliminary data.</text>
</comment>
<dbReference type="InterPro" id="IPR009057">
    <property type="entry name" value="Homeodomain-like_sf"/>
</dbReference>
<protein>
    <submittedName>
        <fullName evidence="5">Helix-turn-helix domain-containing protein</fullName>
    </submittedName>
</protein>
<evidence type="ECO:0000259" key="4">
    <source>
        <dbReference type="PROSITE" id="PS01124"/>
    </source>
</evidence>
<dbReference type="PANTHER" id="PTHR43130">
    <property type="entry name" value="ARAC-FAMILY TRANSCRIPTIONAL REGULATOR"/>
    <property type="match status" value="1"/>
</dbReference>
<dbReference type="Pfam" id="PF01965">
    <property type="entry name" value="DJ-1_PfpI"/>
    <property type="match status" value="1"/>
</dbReference>
<dbReference type="InterPro" id="IPR020449">
    <property type="entry name" value="Tscrpt_reg_AraC-type_HTH"/>
</dbReference>
<dbReference type="Gene3D" id="3.40.50.880">
    <property type="match status" value="1"/>
</dbReference>
<dbReference type="SUPFAM" id="SSF52317">
    <property type="entry name" value="Class I glutamine amidotransferase-like"/>
    <property type="match status" value="1"/>
</dbReference>